<proteinExistence type="predicted"/>
<name>A0A9D2I2V4_9LACT</name>
<accession>A0A9D2I2V4</accession>
<sequence>MRKGTFNFIEQILLDYKYIDQHIEERFKILCYPVVEYEDENIGGSRGTAISNPTERLALTISDDVFIESLRRNKRAVNKVLRNLDPQAKKVIELYYFDVPRKYTWVGIAQQCNYSEKQCRNIRNLVFERIAKELGLPI</sequence>
<dbReference type="NCBIfam" id="TIGR01636">
    <property type="entry name" value="phage_rinA"/>
    <property type="match status" value="1"/>
</dbReference>
<reference evidence="1" key="1">
    <citation type="journal article" date="2021" name="PeerJ">
        <title>Extensive microbial diversity within the chicken gut microbiome revealed by metagenomics and culture.</title>
        <authorList>
            <person name="Gilroy R."/>
            <person name="Ravi A."/>
            <person name="Getino M."/>
            <person name="Pursley I."/>
            <person name="Horton D.L."/>
            <person name="Alikhan N.F."/>
            <person name="Baker D."/>
            <person name="Gharbi K."/>
            <person name="Hall N."/>
            <person name="Watson M."/>
            <person name="Adriaenssens E.M."/>
            <person name="Foster-Nyarko E."/>
            <person name="Jarju S."/>
            <person name="Secka A."/>
            <person name="Antonio M."/>
            <person name="Oren A."/>
            <person name="Chaudhuri R.R."/>
            <person name="La Ragione R."/>
            <person name="Hildebrand F."/>
            <person name="Pallen M.J."/>
        </authorList>
    </citation>
    <scope>NUCLEOTIDE SEQUENCE</scope>
    <source>
        <strain evidence="1">CHK171-505</strain>
    </source>
</reference>
<dbReference type="InterPro" id="IPR013324">
    <property type="entry name" value="RNA_pol_sigma_r3/r4-like"/>
</dbReference>
<dbReference type="Gene3D" id="1.20.140.160">
    <property type="match status" value="1"/>
</dbReference>
<dbReference type="Proteomes" id="UP000886856">
    <property type="component" value="Unassembled WGS sequence"/>
</dbReference>
<gene>
    <name evidence="1" type="ORF">H9948_11060</name>
</gene>
<dbReference type="InterPro" id="IPR006523">
    <property type="entry name" value="RinA"/>
</dbReference>
<dbReference type="EMBL" id="DWYW01000257">
    <property type="protein sequence ID" value="HJA91315.1"/>
    <property type="molecule type" value="Genomic_DNA"/>
</dbReference>
<dbReference type="SUPFAM" id="SSF88659">
    <property type="entry name" value="Sigma3 and sigma4 domains of RNA polymerase sigma factors"/>
    <property type="match status" value="1"/>
</dbReference>
<evidence type="ECO:0000313" key="2">
    <source>
        <dbReference type="Proteomes" id="UP000886856"/>
    </source>
</evidence>
<organism evidence="1 2">
    <name type="scientific">Candidatus Jeotgalibaca merdavium</name>
    <dbReference type="NCBI Taxonomy" id="2838627"/>
    <lineage>
        <taxon>Bacteria</taxon>
        <taxon>Bacillati</taxon>
        <taxon>Bacillota</taxon>
        <taxon>Bacilli</taxon>
        <taxon>Lactobacillales</taxon>
        <taxon>Carnobacteriaceae</taxon>
        <taxon>Jeotgalibaca</taxon>
    </lineage>
</organism>
<dbReference type="AlphaFoldDB" id="A0A9D2I2V4"/>
<evidence type="ECO:0000313" key="1">
    <source>
        <dbReference type="EMBL" id="HJA91315.1"/>
    </source>
</evidence>
<reference evidence="1" key="2">
    <citation type="submission" date="2021-04" db="EMBL/GenBank/DDBJ databases">
        <authorList>
            <person name="Gilroy R."/>
        </authorList>
    </citation>
    <scope>NUCLEOTIDE SEQUENCE</scope>
    <source>
        <strain evidence="1">CHK171-505</strain>
    </source>
</reference>
<protein>
    <submittedName>
        <fullName evidence="1">DUF722 domain-containing protein</fullName>
    </submittedName>
</protein>
<comment type="caution">
    <text evidence="1">The sequence shown here is derived from an EMBL/GenBank/DDBJ whole genome shotgun (WGS) entry which is preliminary data.</text>
</comment>